<dbReference type="STRING" id="243231.GSU0564"/>
<feature type="transmembrane region" description="Helical" evidence="2">
    <location>
        <begin position="29"/>
        <end position="49"/>
    </location>
</feature>
<evidence type="ECO:0000256" key="1">
    <source>
        <dbReference type="SAM" id="Coils"/>
    </source>
</evidence>
<dbReference type="RefSeq" id="WP_010941228.1">
    <property type="nucleotide sequence ID" value="NC_002939.5"/>
</dbReference>
<keyword evidence="2" id="KW-1133">Transmembrane helix</keyword>
<feature type="transmembrane region" description="Helical" evidence="2">
    <location>
        <begin position="316"/>
        <end position="336"/>
    </location>
</feature>
<evidence type="ECO:0000313" key="3">
    <source>
        <dbReference type="EMBL" id="AAR33895.1"/>
    </source>
</evidence>
<dbReference type="eggNOG" id="COG2888">
    <property type="taxonomic scope" value="Bacteria"/>
</dbReference>
<evidence type="ECO:0000313" key="4">
    <source>
        <dbReference type="Proteomes" id="UP000000577"/>
    </source>
</evidence>
<dbReference type="Proteomes" id="UP000000577">
    <property type="component" value="Chromosome"/>
</dbReference>
<feature type="transmembrane region" description="Helical" evidence="2">
    <location>
        <begin position="240"/>
        <end position="257"/>
    </location>
</feature>
<reference evidence="3 4" key="1">
    <citation type="journal article" date="2003" name="Science">
        <title>Genome of Geobacter sulfurreducens: metal reduction in subsurface environments.</title>
        <authorList>
            <person name="Methe B.A."/>
            <person name="Nelson K.E."/>
            <person name="Eisen J.A."/>
            <person name="Paulsen I.T."/>
            <person name="Nelson W."/>
            <person name="Heidelberg J.F."/>
            <person name="Wu D."/>
            <person name="Wu M."/>
            <person name="Ward N."/>
            <person name="Beanan M.J."/>
            <person name="Dodson R.J."/>
            <person name="Madupu R."/>
            <person name="Brinkac L.M."/>
            <person name="Daugherty S.C."/>
            <person name="DeBoy R.T."/>
            <person name="Durkin A.S."/>
            <person name="Gwinn M."/>
            <person name="Kolonay J.F."/>
            <person name="Sullivan S.A."/>
            <person name="Haft D.H."/>
            <person name="Selengut J."/>
            <person name="Davidsen T.M."/>
            <person name="Zafar N."/>
            <person name="White O."/>
            <person name="Tran B."/>
            <person name="Romero C."/>
            <person name="Forberger H.A."/>
            <person name="Weidman J."/>
            <person name="Khouri H."/>
            <person name="Feldblyum T.V."/>
            <person name="Utterback T.R."/>
            <person name="Van Aken S.E."/>
            <person name="Lovley D.R."/>
            <person name="Fraser C.M."/>
        </authorList>
    </citation>
    <scope>NUCLEOTIDE SEQUENCE [LARGE SCALE GENOMIC DNA]</scope>
    <source>
        <strain evidence="4">ATCC 51573 / DSM 12127 / PCA</strain>
    </source>
</reference>
<reference evidence="3 4" key="2">
    <citation type="journal article" date="2012" name="BMC Genomics">
        <title>Comparative genomic analysis of Geobacter sulfurreducens KN400, a strain with enhanced capacity for extracellular electron transfer and electricity production.</title>
        <authorList>
            <person name="Butler J.E."/>
            <person name="Young N.D."/>
            <person name="Aklujkar M."/>
            <person name="Lovley D.R."/>
        </authorList>
    </citation>
    <scope>NUCLEOTIDE SEQUENCE [LARGE SCALE GENOMIC DNA]</scope>
    <source>
        <strain evidence="4">ATCC 51573 / DSM 12127 / PCA</strain>
    </source>
</reference>
<dbReference type="OrthoDB" id="5405188at2"/>
<keyword evidence="2" id="KW-0472">Membrane</keyword>
<proteinExistence type="predicted"/>
<evidence type="ECO:0008006" key="5">
    <source>
        <dbReference type="Google" id="ProtNLM"/>
    </source>
</evidence>
<dbReference type="KEGG" id="gsu:GSU0564"/>
<dbReference type="InParanoid" id="Q74FP2"/>
<keyword evidence="4" id="KW-1185">Reference proteome</keyword>
<dbReference type="HOGENOM" id="CLU_677583_0_0_7"/>
<feature type="coiled-coil region" evidence="1">
    <location>
        <begin position="126"/>
        <end position="160"/>
    </location>
</feature>
<dbReference type="EMBL" id="AE017180">
    <property type="protein sequence ID" value="AAR33895.1"/>
    <property type="molecule type" value="Genomic_DNA"/>
</dbReference>
<evidence type="ECO:0000256" key="2">
    <source>
        <dbReference type="SAM" id="Phobius"/>
    </source>
</evidence>
<dbReference type="PATRIC" id="fig|243231.5.peg.563"/>
<dbReference type="SMR" id="Q74FP2"/>
<sequence length="407" mass="46635">MSAWEKFKNKFGKIRTHLTSLDDQPLGKAALVIIIFLDVFILVSIFNGLEAHTRQLSSPDDYIPNACREIIVNRQWNPTNRIDNISQIIIASSTTYYRGEERKREQHPVCVPYSDLVDQIKSDKVLVGIFEERSKAEREARELQREIDNLKGAYDTSLLETIAKKQESQTKVAAIKEDFLKKSAALDTLKAKIASLEQSINGDPKIKLLWEKLQTLQEQDRQKLLSDLRTINFWYPVKRLGMQLMFLIPLFIAFYLWNSTSIRKSRGIQTLVSSHLLGVSCIPILFKITEAVYDIIPKKLLKQLIDFLESFKLIALWHYIVIAISVGVSLLLIYIIQKKLFSSERIGRIIERRISNGDCQQCGKHLPSGSSACPFCGFGQYKLCSHCQKQMHVYGKFCRECGQKATD</sequence>
<dbReference type="AlphaFoldDB" id="Q74FP2"/>
<gene>
    <name evidence="3" type="ordered locus">GSU0564</name>
</gene>
<protein>
    <recommendedName>
        <fullName evidence="5">Zinc ribbon domain-containing protein</fullName>
    </recommendedName>
</protein>
<keyword evidence="2" id="KW-0812">Transmembrane</keyword>
<accession>Q74FP2</accession>
<keyword evidence="1" id="KW-0175">Coiled coil</keyword>
<name>Q74FP2_GEOSL</name>
<organism evidence="3 4">
    <name type="scientific">Geobacter sulfurreducens (strain ATCC 51573 / DSM 12127 / PCA)</name>
    <dbReference type="NCBI Taxonomy" id="243231"/>
    <lineage>
        <taxon>Bacteria</taxon>
        <taxon>Pseudomonadati</taxon>
        <taxon>Thermodesulfobacteriota</taxon>
        <taxon>Desulfuromonadia</taxon>
        <taxon>Geobacterales</taxon>
        <taxon>Geobacteraceae</taxon>
        <taxon>Geobacter</taxon>
    </lineage>
</organism>
<dbReference type="EnsemblBacteria" id="AAR33895">
    <property type="protein sequence ID" value="AAR33895"/>
    <property type="gene ID" value="GSU0564"/>
</dbReference>